<reference evidence="6 7" key="1">
    <citation type="submission" date="2018-08" db="EMBL/GenBank/DDBJ databases">
        <title>Parvularcula sp. SM1705, isolated from surface water of the South Sea China.</title>
        <authorList>
            <person name="Sun L."/>
        </authorList>
    </citation>
    <scope>NUCLEOTIDE SEQUENCE [LARGE SCALE GENOMIC DNA]</scope>
    <source>
        <strain evidence="6 7">SM1705</strain>
    </source>
</reference>
<dbReference type="InterPro" id="IPR038765">
    <property type="entry name" value="Papain-like_cys_pep_sf"/>
</dbReference>
<dbReference type="AlphaFoldDB" id="A0A371RKG5"/>
<sequence>MNRQAAAELARGWIGTPYRHQASAKGAGTDCLGLIRGVWRELCGPEPAALPPYTPRWDEAGTEHLLQAARSFLIEAENAAPQTGQVLVFRMKKEGPAKHCGIALGPDLFLHAYDGRAVSTTRYSPWWADRLAGIFDYPLAEDKSA</sequence>
<evidence type="ECO:0000313" key="7">
    <source>
        <dbReference type="Proteomes" id="UP000264589"/>
    </source>
</evidence>
<comment type="similarity">
    <text evidence="1">Belongs to the peptidase C40 family.</text>
</comment>
<dbReference type="PROSITE" id="PS51935">
    <property type="entry name" value="NLPC_P60"/>
    <property type="match status" value="1"/>
</dbReference>
<keyword evidence="7" id="KW-1185">Reference proteome</keyword>
<dbReference type="OrthoDB" id="6058745at2"/>
<evidence type="ECO:0000313" key="6">
    <source>
        <dbReference type="EMBL" id="RFB05938.1"/>
    </source>
</evidence>
<feature type="domain" description="NlpC/P60" evidence="5">
    <location>
        <begin position="1"/>
        <end position="138"/>
    </location>
</feature>
<evidence type="ECO:0000256" key="2">
    <source>
        <dbReference type="ARBA" id="ARBA00022670"/>
    </source>
</evidence>
<dbReference type="NCBIfam" id="TIGR02219">
    <property type="entry name" value="phage_NlpC_fam"/>
    <property type="match status" value="1"/>
</dbReference>
<dbReference type="Pfam" id="PF00877">
    <property type="entry name" value="NLPC_P60"/>
    <property type="match status" value="1"/>
</dbReference>
<keyword evidence="3" id="KW-0378">Hydrolase</keyword>
<dbReference type="EMBL" id="QUQO01000001">
    <property type="protein sequence ID" value="RFB05938.1"/>
    <property type="molecule type" value="Genomic_DNA"/>
</dbReference>
<dbReference type="GO" id="GO:0006508">
    <property type="term" value="P:proteolysis"/>
    <property type="evidence" value="ECO:0007669"/>
    <property type="project" value="UniProtKB-KW"/>
</dbReference>
<evidence type="ECO:0000256" key="4">
    <source>
        <dbReference type="ARBA" id="ARBA00022807"/>
    </source>
</evidence>
<evidence type="ECO:0000259" key="5">
    <source>
        <dbReference type="PROSITE" id="PS51935"/>
    </source>
</evidence>
<dbReference type="InterPro" id="IPR011929">
    <property type="entry name" value="Phage_pept_NlpC/P60"/>
</dbReference>
<accession>A0A371RKG5</accession>
<comment type="caution">
    <text evidence="6">The sequence shown here is derived from an EMBL/GenBank/DDBJ whole genome shotgun (WGS) entry which is preliminary data.</text>
</comment>
<gene>
    <name evidence="6" type="ORF">DX908_12075</name>
</gene>
<dbReference type="InParanoid" id="A0A371RKG5"/>
<dbReference type="SUPFAM" id="SSF54001">
    <property type="entry name" value="Cysteine proteinases"/>
    <property type="match status" value="1"/>
</dbReference>
<name>A0A371RKG5_9PROT</name>
<dbReference type="InterPro" id="IPR000064">
    <property type="entry name" value="NLP_P60_dom"/>
</dbReference>
<keyword evidence="2" id="KW-0645">Protease</keyword>
<dbReference type="Gene3D" id="3.90.1720.10">
    <property type="entry name" value="endopeptidase domain like (from Nostoc punctiforme)"/>
    <property type="match status" value="1"/>
</dbReference>
<dbReference type="RefSeq" id="WP_116392570.1">
    <property type="nucleotide sequence ID" value="NZ_QUQO01000001.1"/>
</dbReference>
<organism evidence="6 7">
    <name type="scientific">Parvularcula marina</name>
    <dbReference type="NCBI Taxonomy" id="2292771"/>
    <lineage>
        <taxon>Bacteria</taxon>
        <taxon>Pseudomonadati</taxon>
        <taxon>Pseudomonadota</taxon>
        <taxon>Alphaproteobacteria</taxon>
        <taxon>Parvularculales</taxon>
        <taxon>Parvularculaceae</taxon>
        <taxon>Parvularcula</taxon>
    </lineage>
</organism>
<dbReference type="GO" id="GO:0008234">
    <property type="term" value="F:cysteine-type peptidase activity"/>
    <property type="evidence" value="ECO:0007669"/>
    <property type="project" value="UniProtKB-KW"/>
</dbReference>
<evidence type="ECO:0000256" key="1">
    <source>
        <dbReference type="ARBA" id="ARBA00007074"/>
    </source>
</evidence>
<proteinExistence type="inferred from homology"/>
<evidence type="ECO:0000256" key="3">
    <source>
        <dbReference type="ARBA" id="ARBA00022801"/>
    </source>
</evidence>
<dbReference type="Proteomes" id="UP000264589">
    <property type="component" value="Unassembled WGS sequence"/>
</dbReference>
<keyword evidence="4" id="KW-0788">Thiol protease</keyword>
<protein>
    <submittedName>
        <fullName evidence="6">Peptidase P60</fullName>
    </submittedName>
</protein>